<keyword evidence="5" id="KW-1185">Reference proteome</keyword>
<dbReference type="InterPro" id="IPR010099">
    <property type="entry name" value="SDR39U1"/>
</dbReference>
<feature type="domain" description="DUF1731" evidence="3">
    <location>
        <begin position="248"/>
        <end position="294"/>
    </location>
</feature>
<accession>A0A7X0EWC7</accession>
<dbReference type="PANTHER" id="PTHR11092">
    <property type="entry name" value="SUGAR NUCLEOTIDE EPIMERASE RELATED"/>
    <property type="match status" value="1"/>
</dbReference>
<dbReference type="Pfam" id="PF01370">
    <property type="entry name" value="Epimerase"/>
    <property type="match status" value="1"/>
</dbReference>
<comment type="similarity">
    <text evidence="1">Belongs to the NAD(P)-dependent epimerase/dehydratase family. SDR39U1 subfamily.</text>
</comment>
<dbReference type="Pfam" id="PF08338">
    <property type="entry name" value="DUF1731"/>
    <property type="match status" value="1"/>
</dbReference>
<evidence type="ECO:0008006" key="6">
    <source>
        <dbReference type="Google" id="ProtNLM"/>
    </source>
</evidence>
<dbReference type="PANTHER" id="PTHR11092:SF0">
    <property type="entry name" value="EPIMERASE FAMILY PROTEIN SDR39U1"/>
    <property type="match status" value="1"/>
</dbReference>
<dbReference type="Proteomes" id="UP000583800">
    <property type="component" value="Unassembled WGS sequence"/>
</dbReference>
<dbReference type="Gene3D" id="3.40.50.720">
    <property type="entry name" value="NAD(P)-binding Rossmann-like Domain"/>
    <property type="match status" value="1"/>
</dbReference>
<reference evidence="4 5" key="1">
    <citation type="submission" date="2020-08" db="EMBL/GenBank/DDBJ databases">
        <title>Sequencing the genomes of 1000 actinobacteria strains.</title>
        <authorList>
            <person name="Klenk H.-P."/>
        </authorList>
    </citation>
    <scope>NUCLEOTIDE SEQUENCE [LARGE SCALE GENOMIC DNA]</scope>
    <source>
        <strain evidence="4 5">DSM 45913</strain>
    </source>
</reference>
<dbReference type="InterPro" id="IPR036291">
    <property type="entry name" value="NAD(P)-bd_dom_sf"/>
</dbReference>
<dbReference type="InterPro" id="IPR001509">
    <property type="entry name" value="Epimerase_deHydtase"/>
</dbReference>
<protein>
    <recommendedName>
        <fullName evidence="6">TIGR01777 family protein</fullName>
    </recommendedName>
</protein>
<gene>
    <name evidence="4" type="ORF">FHU36_000688</name>
</gene>
<evidence type="ECO:0000313" key="5">
    <source>
        <dbReference type="Proteomes" id="UP000583800"/>
    </source>
</evidence>
<evidence type="ECO:0000313" key="4">
    <source>
        <dbReference type="EMBL" id="MBB6344179.1"/>
    </source>
</evidence>
<organism evidence="4 5">
    <name type="scientific">Nonomuraea muscovyensis</name>
    <dbReference type="NCBI Taxonomy" id="1124761"/>
    <lineage>
        <taxon>Bacteria</taxon>
        <taxon>Bacillati</taxon>
        <taxon>Actinomycetota</taxon>
        <taxon>Actinomycetes</taxon>
        <taxon>Streptosporangiales</taxon>
        <taxon>Streptosporangiaceae</taxon>
        <taxon>Nonomuraea</taxon>
    </lineage>
</organism>
<dbReference type="EMBL" id="JACHJB010000001">
    <property type="protein sequence ID" value="MBB6344179.1"/>
    <property type="molecule type" value="Genomic_DNA"/>
</dbReference>
<evidence type="ECO:0000256" key="1">
    <source>
        <dbReference type="ARBA" id="ARBA00009353"/>
    </source>
</evidence>
<sequence length="295" mass="31705">MIVVTGASGLLGGALVRRLRDRGEQVVTLVRRAPRGPDERFWQPAEGVLDPQALDGARGVVHLAGAPIAERRWSEAYKRELVGSRVDSTRTLVGALRELPRRPEVLVSASGVDFYGDTGDRVVDEGAGKGRGFLADLCGRWEGEAREAETLGMRTAQLRTGLVLSGQGGSLGRMLPLFRMGLGAPLGTGRQYWSWISEDDWVGATLHVLERPELSGPVNLTSPSPVTNAEFTRTLGKVLRKGTLPMPVPGFALGLGLGEFARALLAGHRVLPRKLEDSGYGFAHTDLDTALRAVL</sequence>
<dbReference type="AlphaFoldDB" id="A0A7X0EWC7"/>
<evidence type="ECO:0000259" key="2">
    <source>
        <dbReference type="Pfam" id="PF01370"/>
    </source>
</evidence>
<proteinExistence type="inferred from homology"/>
<name>A0A7X0EWC7_9ACTN</name>
<feature type="domain" description="NAD-dependent epimerase/dehydratase" evidence="2">
    <location>
        <begin position="2"/>
        <end position="214"/>
    </location>
</feature>
<dbReference type="CDD" id="cd05242">
    <property type="entry name" value="SDR_a8"/>
    <property type="match status" value="1"/>
</dbReference>
<comment type="caution">
    <text evidence="4">The sequence shown here is derived from an EMBL/GenBank/DDBJ whole genome shotgun (WGS) entry which is preliminary data.</text>
</comment>
<dbReference type="RefSeq" id="WP_185082344.1">
    <property type="nucleotide sequence ID" value="NZ_JACHJB010000001.1"/>
</dbReference>
<dbReference type="SUPFAM" id="SSF51735">
    <property type="entry name" value="NAD(P)-binding Rossmann-fold domains"/>
    <property type="match status" value="1"/>
</dbReference>
<evidence type="ECO:0000259" key="3">
    <source>
        <dbReference type="Pfam" id="PF08338"/>
    </source>
</evidence>
<dbReference type="InterPro" id="IPR013549">
    <property type="entry name" value="DUF1731"/>
</dbReference>
<dbReference type="NCBIfam" id="TIGR01777">
    <property type="entry name" value="yfcH"/>
    <property type="match status" value="1"/>
</dbReference>